<evidence type="ECO:0000313" key="2">
    <source>
        <dbReference type="Proteomes" id="UP001234297"/>
    </source>
</evidence>
<protein>
    <submittedName>
        <fullName evidence="1">Uncharacterized protein</fullName>
    </submittedName>
</protein>
<evidence type="ECO:0000313" key="1">
    <source>
        <dbReference type="EMBL" id="KAJ8633390.1"/>
    </source>
</evidence>
<dbReference type="Proteomes" id="UP001234297">
    <property type="component" value="Chromosome 8"/>
</dbReference>
<keyword evidence="2" id="KW-1185">Reference proteome</keyword>
<name>A0ACC2LIV2_PERAE</name>
<organism evidence="1 2">
    <name type="scientific">Persea americana</name>
    <name type="common">Avocado</name>
    <dbReference type="NCBI Taxonomy" id="3435"/>
    <lineage>
        <taxon>Eukaryota</taxon>
        <taxon>Viridiplantae</taxon>
        <taxon>Streptophyta</taxon>
        <taxon>Embryophyta</taxon>
        <taxon>Tracheophyta</taxon>
        <taxon>Spermatophyta</taxon>
        <taxon>Magnoliopsida</taxon>
        <taxon>Magnoliidae</taxon>
        <taxon>Laurales</taxon>
        <taxon>Lauraceae</taxon>
        <taxon>Persea</taxon>
    </lineage>
</organism>
<sequence>MESPKFKQDSTSDPFFDALHTFLPLDLPNPAPEFEELLPQSQIPQLNSFQNRLDDENESNLRHRSSTRFIRRKISTRDSILDSSAVSDISEESNAVSPNERRIKILSSLKDQDKHLLRVGLQ</sequence>
<proteinExistence type="predicted"/>
<dbReference type="EMBL" id="CM056816">
    <property type="protein sequence ID" value="KAJ8633390.1"/>
    <property type="molecule type" value="Genomic_DNA"/>
</dbReference>
<accession>A0ACC2LIV2</accession>
<gene>
    <name evidence="1" type="ORF">MRB53_026726</name>
</gene>
<comment type="caution">
    <text evidence="1">The sequence shown here is derived from an EMBL/GenBank/DDBJ whole genome shotgun (WGS) entry which is preliminary data.</text>
</comment>
<reference evidence="1 2" key="1">
    <citation type="journal article" date="2022" name="Hortic Res">
        <title>A haplotype resolved chromosomal level avocado genome allows analysis of novel avocado genes.</title>
        <authorList>
            <person name="Nath O."/>
            <person name="Fletcher S.J."/>
            <person name="Hayward A."/>
            <person name="Shaw L.M."/>
            <person name="Masouleh A.K."/>
            <person name="Furtado A."/>
            <person name="Henry R.J."/>
            <person name="Mitter N."/>
        </authorList>
    </citation>
    <scope>NUCLEOTIDE SEQUENCE [LARGE SCALE GENOMIC DNA]</scope>
    <source>
        <strain evidence="2">cv. Hass</strain>
    </source>
</reference>